<proteinExistence type="predicted"/>
<dbReference type="InterPro" id="IPR011051">
    <property type="entry name" value="RmlC_Cupin_sf"/>
</dbReference>
<evidence type="ECO:0000313" key="2">
    <source>
        <dbReference type="EMBL" id="NHN35658.1"/>
    </source>
</evidence>
<comment type="caution">
    <text evidence="2">The sequence shown here is derived from an EMBL/GenBank/DDBJ whole genome shotgun (WGS) entry which is preliminary data.</text>
</comment>
<dbReference type="InterPro" id="IPR014710">
    <property type="entry name" value="RmlC-like_jellyroll"/>
</dbReference>
<dbReference type="Pfam" id="PF07883">
    <property type="entry name" value="Cupin_2"/>
    <property type="match status" value="1"/>
</dbReference>
<dbReference type="SUPFAM" id="SSF51182">
    <property type="entry name" value="RmlC-like cupins"/>
    <property type="match status" value="1"/>
</dbReference>
<gene>
    <name evidence="2" type="ORF">G9U52_39010</name>
</gene>
<protein>
    <recommendedName>
        <fullName evidence="1">Cupin type-2 domain-containing protein</fullName>
    </recommendedName>
</protein>
<dbReference type="Proteomes" id="UP001165962">
    <property type="component" value="Unassembled WGS sequence"/>
</dbReference>
<accession>A0ABX0JJ44</accession>
<dbReference type="EMBL" id="JAAOIW010000065">
    <property type="protein sequence ID" value="NHN35658.1"/>
    <property type="molecule type" value="Genomic_DNA"/>
</dbReference>
<keyword evidence="3" id="KW-1185">Reference proteome</keyword>
<dbReference type="Gene3D" id="2.60.120.10">
    <property type="entry name" value="Jelly Rolls"/>
    <property type="match status" value="1"/>
</dbReference>
<feature type="domain" description="Cupin type-2" evidence="1">
    <location>
        <begin position="121"/>
        <end position="179"/>
    </location>
</feature>
<name>A0ABX0JJ44_9BACL</name>
<reference evidence="2" key="1">
    <citation type="submission" date="2020-03" db="EMBL/GenBank/DDBJ databases">
        <title>Draft sequencing of Paenibacilllus sp. S3N08.</title>
        <authorList>
            <person name="Kim D.-U."/>
        </authorList>
    </citation>
    <scope>NUCLEOTIDE SEQUENCE</scope>
    <source>
        <strain evidence="2">S3N08</strain>
    </source>
</reference>
<organism evidence="2 3">
    <name type="scientific">Paenibacillus agricola</name>
    <dbReference type="NCBI Taxonomy" id="2716264"/>
    <lineage>
        <taxon>Bacteria</taxon>
        <taxon>Bacillati</taxon>
        <taxon>Bacillota</taxon>
        <taxon>Bacilli</taxon>
        <taxon>Bacillales</taxon>
        <taxon>Paenibacillaceae</taxon>
        <taxon>Paenibacillus</taxon>
    </lineage>
</organism>
<sequence length="210" mass="23637">MPVFKIGKEAPAWCEMKHFEIVRLAKGSRHTFDRVGKKEKLIIGQGRCLISLGEQQIDAEERANLDLSEPDKAFRVDEVLSDTVLIRMCGDWGEEIGGSGLFNVTKAESVVERGDPTHYHKETNIDNHYHDCDEYWIIFEGKGVVVSEGNSYEVGPGDCLAIGMGHHHDFPLVSEPVKAVYFETTLQGNKRRGHLWNHTHGAAEPIKERV</sequence>
<evidence type="ECO:0000259" key="1">
    <source>
        <dbReference type="Pfam" id="PF07883"/>
    </source>
</evidence>
<dbReference type="InterPro" id="IPR013096">
    <property type="entry name" value="Cupin_2"/>
</dbReference>
<evidence type="ECO:0000313" key="3">
    <source>
        <dbReference type="Proteomes" id="UP001165962"/>
    </source>
</evidence>